<evidence type="ECO:0000256" key="4">
    <source>
        <dbReference type="ARBA" id="ARBA00022801"/>
    </source>
</evidence>
<feature type="active site" description="Charge relay system" evidence="7 8">
    <location>
        <position position="225"/>
    </location>
</feature>
<comment type="caution">
    <text evidence="14">The sequence shown here is derived from an EMBL/GenBank/DDBJ whole genome shotgun (WGS) entry which is preliminary data.</text>
</comment>
<evidence type="ECO:0000259" key="13">
    <source>
        <dbReference type="Pfam" id="PF17766"/>
    </source>
</evidence>
<dbReference type="Pfam" id="PF17766">
    <property type="entry name" value="fn3_6"/>
    <property type="match status" value="1"/>
</dbReference>
<feature type="domain" description="PA" evidence="11">
    <location>
        <begin position="407"/>
        <end position="480"/>
    </location>
</feature>
<dbReference type="SUPFAM" id="SSF52743">
    <property type="entry name" value="Subtilisin-like"/>
    <property type="match status" value="1"/>
</dbReference>
<dbReference type="InterPro" id="IPR034197">
    <property type="entry name" value="Peptidases_S8_3"/>
</dbReference>
<organism evidence="14 15">
    <name type="scientific">Eucalyptus globulus</name>
    <name type="common">Tasmanian blue gum</name>
    <dbReference type="NCBI Taxonomy" id="34317"/>
    <lineage>
        <taxon>Eukaryota</taxon>
        <taxon>Viridiplantae</taxon>
        <taxon>Streptophyta</taxon>
        <taxon>Embryophyta</taxon>
        <taxon>Tracheophyta</taxon>
        <taxon>Spermatophyta</taxon>
        <taxon>Magnoliopsida</taxon>
        <taxon>eudicotyledons</taxon>
        <taxon>Gunneridae</taxon>
        <taxon>Pentapetalae</taxon>
        <taxon>rosids</taxon>
        <taxon>malvids</taxon>
        <taxon>Myrtales</taxon>
        <taxon>Myrtaceae</taxon>
        <taxon>Myrtoideae</taxon>
        <taxon>Eucalypteae</taxon>
        <taxon>Eucalyptus</taxon>
    </lineage>
</organism>
<dbReference type="InterPro" id="IPR023828">
    <property type="entry name" value="Peptidase_S8_Ser-AS"/>
</dbReference>
<evidence type="ECO:0000256" key="8">
    <source>
        <dbReference type="PROSITE-ProRule" id="PRU01240"/>
    </source>
</evidence>
<evidence type="ECO:0000256" key="9">
    <source>
        <dbReference type="SAM" id="SignalP"/>
    </source>
</evidence>
<keyword evidence="5 8" id="KW-0720">Serine protease</keyword>
<protein>
    <recommendedName>
        <fullName evidence="16">Subtilisin-like protease</fullName>
    </recommendedName>
</protein>
<dbReference type="FunFam" id="3.30.70.80:FF:000002">
    <property type="entry name" value="Subtilisin-like protease SBT5.3"/>
    <property type="match status" value="1"/>
</dbReference>
<feature type="domain" description="Inhibitor I9" evidence="12">
    <location>
        <begin position="31"/>
        <end position="116"/>
    </location>
</feature>
<evidence type="ECO:0000259" key="11">
    <source>
        <dbReference type="Pfam" id="PF02225"/>
    </source>
</evidence>
<feature type="active site" description="Charge relay system" evidence="7 8">
    <location>
        <position position="153"/>
    </location>
</feature>
<evidence type="ECO:0000256" key="1">
    <source>
        <dbReference type="ARBA" id="ARBA00011073"/>
    </source>
</evidence>
<evidence type="ECO:0008006" key="16">
    <source>
        <dbReference type="Google" id="ProtNLM"/>
    </source>
</evidence>
<dbReference type="InterPro" id="IPR046450">
    <property type="entry name" value="PA_dom_sf"/>
</dbReference>
<feature type="domain" description="Subtilisin-like protease fibronectin type-III" evidence="13">
    <location>
        <begin position="679"/>
        <end position="774"/>
    </location>
</feature>
<dbReference type="GO" id="GO:0004252">
    <property type="term" value="F:serine-type endopeptidase activity"/>
    <property type="evidence" value="ECO:0007669"/>
    <property type="project" value="UniProtKB-UniRule"/>
</dbReference>
<dbReference type="InterPro" id="IPR015500">
    <property type="entry name" value="Peptidase_S8_subtilisin-rel"/>
</dbReference>
<dbReference type="InterPro" id="IPR041469">
    <property type="entry name" value="Subtilisin-like_FN3"/>
</dbReference>
<evidence type="ECO:0000313" key="14">
    <source>
        <dbReference type="EMBL" id="KAL3741056.1"/>
    </source>
</evidence>
<evidence type="ECO:0000256" key="7">
    <source>
        <dbReference type="PIRSR" id="PIRSR615500-1"/>
    </source>
</evidence>
<dbReference type="Proteomes" id="UP001634007">
    <property type="component" value="Unassembled WGS sequence"/>
</dbReference>
<dbReference type="CDD" id="cd04852">
    <property type="entry name" value="Peptidases_S8_3"/>
    <property type="match status" value="1"/>
</dbReference>
<evidence type="ECO:0000259" key="12">
    <source>
        <dbReference type="Pfam" id="PF05922"/>
    </source>
</evidence>
<dbReference type="FunFam" id="3.40.50.200:FF:000006">
    <property type="entry name" value="Subtilisin-like protease SBT1.5"/>
    <property type="match status" value="1"/>
</dbReference>
<dbReference type="Gene3D" id="3.30.70.80">
    <property type="entry name" value="Peptidase S8 propeptide/proteinase inhibitor I9"/>
    <property type="match status" value="1"/>
</dbReference>
<dbReference type="InterPro" id="IPR036852">
    <property type="entry name" value="Peptidase_S8/S53_dom_sf"/>
</dbReference>
<keyword evidence="4 8" id="KW-0378">Hydrolase</keyword>
<sequence>MAMGIPQLPILLSAFVLVAVLQAPVFAAKKSYIVYLGSHEHDEELNTEVFDRVTRSHHEFLGSFLGSREKAKEAIFYSYTRHINGFAAILEEEDALEIAKHPRVISVFPDQGRHLHTTHSWDFMLLEKDGVIPRSSLWGKAKLGENVIIGNLDTGVWPESQSFSDHGYGPPPLKWKGICENNTAAGVPCNGKLIGARYFNKGFAAYSGIKKLNASYETARDLEGHGTHTLSTAGGNFVYGANIFGVANGTAKGGSPRAHVASYKVCWTPVNNSGECYDTDILAAFDMAIHDGVDVLSVSLGGLPGEYFKDGLSIGSFHAVKQGIAVVCSAGNSGPVAGSVANVSPWILTVGASTLDREFEAFVELPIGVHGTRLKGTSLSKPLPEDKFYPLITGAQAKAANASVNDSMLCKPGTLDPKKGKGKIMVCLRGDTARVDKGRQSLEAGAVGMILCNDVLSGNEIIADPHLLPASQLTYKDGLQVFAYINSTANPVGFITAPTAKLNTKPAPFMAAFSSRGPNLVTPEILKPDVTAPGVNIIAAFSEAVSPTDLDFDNRRVPFNTESGTSMSCPHVAGVVGLLRALHPDWSVSAIRSAIMTTARTRDNTNEAMLDGSSFLEATPFDHGSGHMRPNRAMDPGLVYDLSTDNYFDFLCALGYNRTLMRSFSKDPYECPQSFSLLDFNYPSIMVPNLHGSATVTRRVKNVGSPGTYAAQVIEPPGISVSVEPRTLTFDRVGEEKSFKVTLKAKSARHATEYVFGGLRWSDGRHYVRSPIVVGFP</sequence>
<dbReference type="GO" id="GO:0006508">
    <property type="term" value="P:proteolysis"/>
    <property type="evidence" value="ECO:0007669"/>
    <property type="project" value="UniProtKB-KW"/>
</dbReference>
<dbReference type="InterPro" id="IPR037045">
    <property type="entry name" value="S8pro/Inhibitor_I9_sf"/>
</dbReference>
<dbReference type="PANTHER" id="PTHR10795">
    <property type="entry name" value="PROPROTEIN CONVERTASE SUBTILISIN/KEXIN"/>
    <property type="match status" value="1"/>
</dbReference>
<dbReference type="InterPro" id="IPR000209">
    <property type="entry name" value="Peptidase_S8/S53_dom"/>
</dbReference>
<dbReference type="Gene3D" id="2.60.40.2310">
    <property type="match status" value="1"/>
</dbReference>
<dbReference type="AlphaFoldDB" id="A0ABD3KUS6"/>
<evidence type="ECO:0000256" key="3">
    <source>
        <dbReference type="ARBA" id="ARBA00022729"/>
    </source>
</evidence>
<dbReference type="InterPro" id="IPR003137">
    <property type="entry name" value="PA_domain"/>
</dbReference>
<evidence type="ECO:0000256" key="2">
    <source>
        <dbReference type="ARBA" id="ARBA00022670"/>
    </source>
</evidence>
<dbReference type="CDD" id="cd02120">
    <property type="entry name" value="PA_subtilisin_like"/>
    <property type="match status" value="1"/>
</dbReference>
<keyword evidence="3 9" id="KW-0732">Signal</keyword>
<dbReference type="Gene3D" id="3.40.50.200">
    <property type="entry name" value="Peptidase S8/S53 domain"/>
    <property type="match status" value="1"/>
</dbReference>
<accession>A0ABD3KUS6</accession>
<dbReference type="EMBL" id="JBJKBG010000005">
    <property type="protein sequence ID" value="KAL3741056.1"/>
    <property type="molecule type" value="Genomic_DNA"/>
</dbReference>
<dbReference type="PRINTS" id="PR00723">
    <property type="entry name" value="SUBTILISIN"/>
</dbReference>
<dbReference type="InterPro" id="IPR010259">
    <property type="entry name" value="S8pro/Inhibitor_I9"/>
</dbReference>
<evidence type="ECO:0000313" key="15">
    <source>
        <dbReference type="Proteomes" id="UP001634007"/>
    </source>
</evidence>
<gene>
    <name evidence="14" type="ORF">ACJRO7_022213</name>
</gene>
<dbReference type="FunFam" id="3.50.30.30:FF:000005">
    <property type="entry name" value="subtilisin-like protease SBT1.5"/>
    <property type="match status" value="1"/>
</dbReference>
<dbReference type="PROSITE" id="PS00138">
    <property type="entry name" value="SUBTILASE_SER"/>
    <property type="match status" value="1"/>
</dbReference>
<keyword evidence="15" id="KW-1185">Reference proteome</keyword>
<dbReference type="SUPFAM" id="SSF52025">
    <property type="entry name" value="PA domain"/>
    <property type="match status" value="1"/>
</dbReference>
<evidence type="ECO:0000256" key="5">
    <source>
        <dbReference type="ARBA" id="ARBA00022825"/>
    </source>
</evidence>
<name>A0ABD3KUS6_EUCGL</name>
<dbReference type="Pfam" id="PF05922">
    <property type="entry name" value="Inhibitor_I9"/>
    <property type="match status" value="1"/>
</dbReference>
<proteinExistence type="inferred from homology"/>
<dbReference type="Pfam" id="PF02225">
    <property type="entry name" value="PA"/>
    <property type="match status" value="1"/>
</dbReference>
<dbReference type="InterPro" id="IPR045051">
    <property type="entry name" value="SBT"/>
</dbReference>
<dbReference type="Pfam" id="PF00082">
    <property type="entry name" value="Peptidase_S8"/>
    <property type="match status" value="1"/>
</dbReference>
<feature type="domain" description="Peptidase S8/S53" evidence="10">
    <location>
        <begin position="144"/>
        <end position="604"/>
    </location>
</feature>
<evidence type="ECO:0000259" key="10">
    <source>
        <dbReference type="Pfam" id="PF00082"/>
    </source>
</evidence>
<dbReference type="FunFam" id="2.60.40.2310:FF:000002">
    <property type="entry name" value="p69E protein-like"/>
    <property type="match status" value="1"/>
</dbReference>
<feature type="active site" description="Charge relay system" evidence="7 8">
    <location>
        <position position="566"/>
    </location>
</feature>
<feature type="signal peptide" evidence="9">
    <location>
        <begin position="1"/>
        <end position="27"/>
    </location>
</feature>
<keyword evidence="6" id="KW-0325">Glycoprotein</keyword>
<feature type="chain" id="PRO_5044775282" description="Subtilisin-like protease" evidence="9">
    <location>
        <begin position="28"/>
        <end position="777"/>
    </location>
</feature>
<keyword evidence="2 8" id="KW-0645">Protease</keyword>
<reference evidence="14 15" key="1">
    <citation type="submission" date="2024-11" db="EMBL/GenBank/DDBJ databases">
        <title>Chromosome-level genome assembly of Eucalyptus globulus Labill. provides insights into its genome evolution.</title>
        <authorList>
            <person name="Li X."/>
        </authorList>
    </citation>
    <scope>NUCLEOTIDE SEQUENCE [LARGE SCALE GENOMIC DNA]</scope>
    <source>
        <strain evidence="14">CL2024</strain>
        <tissue evidence="14">Fresh tender leaves</tissue>
    </source>
</reference>
<dbReference type="Gene3D" id="3.50.30.30">
    <property type="match status" value="1"/>
</dbReference>
<dbReference type="PROSITE" id="PS51892">
    <property type="entry name" value="SUBTILASE"/>
    <property type="match status" value="1"/>
</dbReference>
<evidence type="ECO:0000256" key="6">
    <source>
        <dbReference type="ARBA" id="ARBA00023180"/>
    </source>
</evidence>
<comment type="similarity">
    <text evidence="1 8">Belongs to the peptidase S8 family.</text>
</comment>